<evidence type="ECO:0000256" key="1">
    <source>
        <dbReference type="SAM" id="MobiDB-lite"/>
    </source>
</evidence>
<accession>A0ABD0X1H1</accession>
<evidence type="ECO:0000313" key="3">
    <source>
        <dbReference type="EMBL" id="KAL0970362.1"/>
    </source>
</evidence>
<feature type="compositionally biased region" description="Acidic residues" evidence="1">
    <location>
        <begin position="103"/>
        <end position="116"/>
    </location>
</feature>
<dbReference type="PANTHER" id="PTHR15312:SF1">
    <property type="entry name" value="PROTEIN TYROSINE PHOSPHATASE RECEPTOR TYPE C-ASSOCIATED PROTEIN"/>
    <property type="match status" value="1"/>
</dbReference>
<keyword evidence="2" id="KW-1133">Transmembrane helix</keyword>
<keyword evidence="4" id="KW-1185">Reference proteome</keyword>
<dbReference type="Proteomes" id="UP001557470">
    <property type="component" value="Unassembled WGS sequence"/>
</dbReference>
<sequence>MTDFKDETSNHVVWILLALLFVVFVLLVYFYKKLNRQTDNQYTIHQLVYGEGGARDWVRDRVRRLEVLSGRRLWLLSENAMDAREEGDQEGYVEKGSKGGESQNDEQEGGGDESSDDYSSLGGVDLVSKKVTDVKEERRGSRGSRGSRASRGSRGRRQDDHKDDGESEAGAAGGEESGRGGLLVDLHPFSGSAIWSEDKQEGGRDSEDVTAL</sequence>
<protein>
    <submittedName>
        <fullName evidence="3">Uncharacterized protein</fullName>
    </submittedName>
</protein>
<feature type="compositionally biased region" description="Basic and acidic residues" evidence="1">
    <location>
        <begin position="85"/>
        <end position="98"/>
    </location>
</feature>
<reference evidence="3 4" key="1">
    <citation type="submission" date="2024-06" db="EMBL/GenBank/DDBJ databases">
        <authorList>
            <person name="Pan Q."/>
            <person name="Wen M."/>
            <person name="Jouanno E."/>
            <person name="Zahm M."/>
            <person name="Klopp C."/>
            <person name="Cabau C."/>
            <person name="Louis A."/>
            <person name="Berthelot C."/>
            <person name="Parey E."/>
            <person name="Roest Crollius H."/>
            <person name="Montfort J."/>
            <person name="Robinson-Rechavi M."/>
            <person name="Bouchez O."/>
            <person name="Lampietro C."/>
            <person name="Lopez Roques C."/>
            <person name="Donnadieu C."/>
            <person name="Postlethwait J."/>
            <person name="Bobe J."/>
            <person name="Verreycken H."/>
            <person name="Guiguen Y."/>
        </authorList>
    </citation>
    <scope>NUCLEOTIDE SEQUENCE [LARGE SCALE GENOMIC DNA]</scope>
    <source>
        <strain evidence="3">Up_M1</strain>
        <tissue evidence="3">Testis</tissue>
    </source>
</reference>
<feature type="compositionally biased region" description="Gly residues" evidence="1">
    <location>
        <begin position="171"/>
        <end position="181"/>
    </location>
</feature>
<dbReference type="PANTHER" id="PTHR15312">
    <property type="entry name" value="PROTEIN TYROSINE PHOSPHATASE RECEPTOR TYPE C-ASSOCIATED PROTEIN"/>
    <property type="match status" value="1"/>
</dbReference>
<keyword evidence="2" id="KW-0472">Membrane</keyword>
<feature type="region of interest" description="Disordered" evidence="1">
    <location>
        <begin position="85"/>
        <end position="212"/>
    </location>
</feature>
<evidence type="ECO:0000256" key="2">
    <source>
        <dbReference type="SAM" id="Phobius"/>
    </source>
</evidence>
<name>A0ABD0X1H1_UMBPY</name>
<dbReference type="AlphaFoldDB" id="A0ABD0X1H1"/>
<feature type="compositionally biased region" description="Basic and acidic residues" evidence="1">
    <location>
        <begin position="127"/>
        <end position="140"/>
    </location>
</feature>
<evidence type="ECO:0000313" key="4">
    <source>
        <dbReference type="Proteomes" id="UP001557470"/>
    </source>
</evidence>
<gene>
    <name evidence="3" type="ORF">UPYG_G00240970</name>
</gene>
<dbReference type="EMBL" id="JAGEUA010000007">
    <property type="protein sequence ID" value="KAL0970362.1"/>
    <property type="molecule type" value="Genomic_DNA"/>
</dbReference>
<organism evidence="3 4">
    <name type="scientific">Umbra pygmaea</name>
    <name type="common">Eastern mudminnow</name>
    <dbReference type="NCBI Taxonomy" id="75934"/>
    <lineage>
        <taxon>Eukaryota</taxon>
        <taxon>Metazoa</taxon>
        <taxon>Chordata</taxon>
        <taxon>Craniata</taxon>
        <taxon>Vertebrata</taxon>
        <taxon>Euteleostomi</taxon>
        <taxon>Actinopterygii</taxon>
        <taxon>Neopterygii</taxon>
        <taxon>Teleostei</taxon>
        <taxon>Protacanthopterygii</taxon>
        <taxon>Esociformes</taxon>
        <taxon>Umbridae</taxon>
        <taxon>Umbra</taxon>
    </lineage>
</organism>
<feature type="compositionally biased region" description="Basic and acidic residues" evidence="1">
    <location>
        <begin position="196"/>
        <end position="212"/>
    </location>
</feature>
<proteinExistence type="predicted"/>
<dbReference type="InterPro" id="IPR016553">
    <property type="entry name" value="PTPRCAP"/>
</dbReference>
<comment type="caution">
    <text evidence="3">The sequence shown here is derived from an EMBL/GenBank/DDBJ whole genome shotgun (WGS) entry which is preliminary data.</text>
</comment>
<feature type="transmembrane region" description="Helical" evidence="2">
    <location>
        <begin position="12"/>
        <end position="31"/>
    </location>
</feature>
<keyword evidence="2" id="KW-0812">Transmembrane</keyword>